<evidence type="ECO:0000313" key="2">
    <source>
        <dbReference type="Proteomes" id="UP000660454"/>
    </source>
</evidence>
<dbReference type="Proteomes" id="UP000660454">
    <property type="component" value="Unassembled WGS sequence"/>
</dbReference>
<accession>A0ABQ4GV07</accession>
<reference evidence="1 2" key="1">
    <citation type="submission" date="2021-01" db="EMBL/GenBank/DDBJ databases">
        <title>Whole genome shotgun sequence of Microbispora siamensis NBRC 104113.</title>
        <authorList>
            <person name="Komaki H."/>
            <person name="Tamura T."/>
        </authorList>
    </citation>
    <scope>NUCLEOTIDE SEQUENCE [LARGE SCALE GENOMIC DNA]</scope>
    <source>
        <strain evidence="1 2">NBRC 104113</strain>
    </source>
</reference>
<dbReference type="RefSeq" id="WP_204051350.1">
    <property type="nucleotide sequence ID" value="NZ_BOOF01000039.1"/>
</dbReference>
<organism evidence="1 2">
    <name type="scientific">Microbispora siamensis</name>
    <dbReference type="NCBI Taxonomy" id="564413"/>
    <lineage>
        <taxon>Bacteria</taxon>
        <taxon>Bacillati</taxon>
        <taxon>Actinomycetota</taxon>
        <taxon>Actinomycetes</taxon>
        <taxon>Streptosporangiales</taxon>
        <taxon>Streptosporangiaceae</taxon>
        <taxon>Microbispora</taxon>
    </lineage>
</organism>
<gene>
    <name evidence="1" type="ORF">Msi02_60680</name>
</gene>
<name>A0ABQ4GV07_9ACTN</name>
<protein>
    <recommendedName>
        <fullName evidence="3">MarR family transcriptional regulator</fullName>
    </recommendedName>
</protein>
<evidence type="ECO:0008006" key="3">
    <source>
        <dbReference type="Google" id="ProtNLM"/>
    </source>
</evidence>
<evidence type="ECO:0000313" key="1">
    <source>
        <dbReference type="EMBL" id="GIH65251.1"/>
    </source>
</evidence>
<keyword evidence="2" id="KW-1185">Reference proteome</keyword>
<proteinExistence type="predicted"/>
<dbReference type="EMBL" id="BOOF01000039">
    <property type="protein sequence ID" value="GIH65251.1"/>
    <property type="molecule type" value="Genomic_DNA"/>
</dbReference>
<comment type="caution">
    <text evidence="1">The sequence shown here is derived from an EMBL/GenBank/DDBJ whole genome shotgun (WGS) entry which is preliminary data.</text>
</comment>
<sequence>MPDNALSQRETAILLLLMAEAREFTNPELDKQFGLEISKTERQHLHQLKLIEVGKRGQAFTHALTDDGWARAAEIFREGVPRSSRLAARALEAVVRALVSGLQRYMERTDSRLAEIFGREEDLPPATTAAPVDRPSAAEVAAAPIAILETSVAREPARPSEDVETMIRKAYAQLADKPNAWVSLTRLRPLLGDAPRAEVDATLRRMIALPDVRLVPWESQKSLSQEDRDAAVIIGDQPKHRILIGA</sequence>